<dbReference type="EMBL" id="VSSQ01060677">
    <property type="protein sequence ID" value="MPN14086.1"/>
    <property type="molecule type" value="Genomic_DNA"/>
</dbReference>
<sequence length="43" mass="4777">MLLKVAAVQSIKNYKRDSQQSKEGSTRKKPNTFAGILKAALKK</sequence>
<protein>
    <submittedName>
        <fullName evidence="2">Uncharacterized protein</fullName>
    </submittedName>
</protein>
<evidence type="ECO:0000256" key="1">
    <source>
        <dbReference type="SAM" id="MobiDB-lite"/>
    </source>
</evidence>
<feature type="compositionally biased region" description="Basic and acidic residues" evidence="1">
    <location>
        <begin position="14"/>
        <end position="26"/>
    </location>
</feature>
<accession>A0A645FK98</accession>
<comment type="caution">
    <text evidence="2">The sequence shown here is derived from an EMBL/GenBank/DDBJ whole genome shotgun (WGS) entry which is preliminary data.</text>
</comment>
<dbReference type="AlphaFoldDB" id="A0A645FK98"/>
<reference evidence="2" key="1">
    <citation type="submission" date="2019-08" db="EMBL/GenBank/DDBJ databases">
        <authorList>
            <person name="Kucharzyk K."/>
            <person name="Murdoch R.W."/>
            <person name="Higgins S."/>
            <person name="Loffler F."/>
        </authorList>
    </citation>
    <scope>NUCLEOTIDE SEQUENCE</scope>
</reference>
<feature type="region of interest" description="Disordered" evidence="1">
    <location>
        <begin position="12"/>
        <end position="34"/>
    </location>
</feature>
<organism evidence="2">
    <name type="scientific">bioreactor metagenome</name>
    <dbReference type="NCBI Taxonomy" id="1076179"/>
    <lineage>
        <taxon>unclassified sequences</taxon>
        <taxon>metagenomes</taxon>
        <taxon>ecological metagenomes</taxon>
    </lineage>
</organism>
<gene>
    <name evidence="2" type="ORF">SDC9_161412</name>
</gene>
<evidence type="ECO:0000313" key="2">
    <source>
        <dbReference type="EMBL" id="MPN14086.1"/>
    </source>
</evidence>
<name>A0A645FK98_9ZZZZ</name>
<proteinExistence type="predicted"/>